<protein>
    <recommendedName>
        <fullName evidence="1">HicB-like antitoxin of toxin-antitoxin system domain-containing protein</fullName>
    </recommendedName>
</protein>
<dbReference type="AlphaFoldDB" id="X1PBP8"/>
<sequence>IEYDEEIGEYAALVPSLPGCTSQGKTREEAVANVREAIRGHIEALHELGRDIPVEARVKVAI</sequence>
<dbReference type="SUPFAM" id="SSF143100">
    <property type="entry name" value="TTHA1013/TTHA0281-like"/>
    <property type="match status" value="1"/>
</dbReference>
<evidence type="ECO:0000259" key="1">
    <source>
        <dbReference type="Pfam" id="PF15919"/>
    </source>
</evidence>
<evidence type="ECO:0000313" key="2">
    <source>
        <dbReference type="EMBL" id="GAI53278.1"/>
    </source>
</evidence>
<comment type="caution">
    <text evidence="2">The sequence shown here is derived from an EMBL/GenBank/DDBJ whole genome shotgun (WGS) entry which is preliminary data.</text>
</comment>
<dbReference type="Pfam" id="PF15919">
    <property type="entry name" value="HicB_lk_antitox"/>
    <property type="match status" value="1"/>
</dbReference>
<dbReference type="PANTHER" id="PTHR34504">
    <property type="entry name" value="ANTITOXIN HICB"/>
    <property type="match status" value="1"/>
</dbReference>
<accession>X1PBP8</accession>
<gene>
    <name evidence="2" type="ORF">S06H3_58242</name>
</gene>
<feature type="non-terminal residue" evidence="2">
    <location>
        <position position="1"/>
    </location>
</feature>
<proteinExistence type="predicted"/>
<dbReference type="InterPro" id="IPR035069">
    <property type="entry name" value="TTHA1013/TTHA0281-like"/>
</dbReference>
<reference evidence="2" key="1">
    <citation type="journal article" date="2014" name="Front. Microbiol.">
        <title>High frequency of phylogenetically diverse reductive dehalogenase-homologous genes in deep subseafloor sedimentary metagenomes.</title>
        <authorList>
            <person name="Kawai M."/>
            <person name="Futagami T."/>
            <person name="Toyoda A."/>
            <person name="Takaki Y."/>
            <person name="Nishi S."/>
            <person name="Hori S."/>
            <person name="Arai W."/>
            <person name="Tsubouchi T."/>
            <person name="Morono Y."/>
            <person name="Uchiyama I."/>
            <person name="Ito T."/>
            <person name="Fujiyama A."/>
            <person name="Inagaki F."/>
            <person name="Takami H."/>
        </authorList>
    </citation>
    <scope>NUCLEOTIDE SEQUENCE</scope>
    <source>
        <strain evidence="2">Expedition CK06-06</strain>
    </source>
</reference>
<dbReference type="PANTHER" id="PTHR34504:SF2">
    <property type="entry name" value="UPF0150 PROTEIN SSL0259"/>
    <property type="match status" value="1"/>
</dbReference>
<name>X1PBP8_9ZZZZ</name>
<organism evidence="2">
    <name type="scientific">marine sediment metagenome</name>
    <dbReference type="NCBI Taxonomy" id="412755"/>
    <lineage>
        <taxon>unclassified sequences</taxon>
        <taxon>metagenomes</taxon>
        <taxon>ecological metagenomes</taxon>
    </lineage>
</organism>
<feature type="domain" description="HicB-like antitoxin of toxin-antitoxin system" evidence="1">
    <location>
        <begin position="2"/>
        <end position="58"/>
    </location>
</feature>
<dbReference type="InterPro" id="IPR031807">
    <property type="entry name" value="HicB-like"/>
</dbReference>
<dbReference type="InterPro" id="IPR051404">
    <property type="entry name" value="TA_system_antitoxin"/>
</dbReference>
<dbReference type="EMBL" id="BARV01037682">
    <property type="protein sequence ID" value="GAI53278.1"/>
    <property type="molecule type" value="Genomic_DNA"/>
</dbReference>
<dbReference type="Gene3D" id="3.30.160.250">
    <property type="match status" value="1"/>
</dbReference>